<sequence>MLKTLSSFAGLRTTAAALCLMAGAASAQDAFDPATMSDAQRAAFGEAVRAYLMENPEVIMEAVAVLEERQQNAAAAADDQLVQDHYEALVNDGYSWVGGNPDGDVTVIEFMDYRCGYCRKAQPEVEELIASDGNIRLIIKEFPILGDASLISAKFAIATQIVAGDEAYKQVHDALIALEGNPGKGPLTRLADTLGLDVDAIMAEMDSDEVLRRIADTRQLAQAMQINGTPSFVFGDQMVRGYAPLPAMQQIVAQERAAE</sequence>
<evidence type="ECO:0000256" key="4">
    <source>
        <dbReference type="ARBA" id="ARBA00023284"/>
    </source>
</evidence>
<dbReference type="InterPro" id="IPR013766">
    <property type="entry name" value="Thioredoxin_domain"/>
</dbReference>
<keyword evidence="7" id="KW-0413">Isomerase</keyword>
<feature type="domain" description="Thioredoxin" evidence="6">
    <location>
        <begin position="63"/>
        <end position="257"/>
    </location>
</feature>
<dbReference type="AlphaFoldDB" id="A0A0P1G800"/>
<keyword evidence="8" id="KW-1185">Reference proteome</keyword>
<dbReference type="CDD" id="cd03023">
    <property type="entry name" value="DsbA_Com1_like"/>
    <property type="match status" value="1"/>
</dbReference>
<dbReference type="Pfam" id="PF01323">
    <property type="entry name" value="DSBA"/>
    <property type="match status" value="1"/>
</dbReference>
<dbReference type="Gene3D" id="3.40.30.10">
    <property type="entry name" value="Glutaredoxin"/>
    <property type="match status" value="1"/>
</dbReference>
<keyword evidence="1 5" id="KW-0732">Signal</keyword>
<feature type="signal peptide" evidence="5">
    <location>
        <begin position="1"/>
        <end position="27"/>
    </location>
</feature>
<evidence type="ECO:0000256" key="2">
    <source>
        <dbReference type="ARBA" id="ARBA00023002"/>
    </source>
</evidence>
<dbReference type="PROSITE" id="PS51352">
    <property type="entry name" value="THIOREDOXIN_2"/>
    <property type="match status" value="1"/>
</dbReference>
<keyword evidence="3" id="KW-1015">Disulfide bond</keyword>
<evidence type="ECO:0000256" key="3">
    <source>
        <dbReference type="ARBA" id="ARBA00023157"/>
    </source>
</evidence>
<feature type="chain" id="PRO_5006063184" evidence="5">
    <location>
        <begin position="28"/>
        <end position="259"/>
    </location>
</feature>
<keyword evidence="2" id="KW-0560">Oxidoreductase</keyword>
<gene>
    <name evidence="7" type="ORF">TRN7648_01567</name>
</gene>
<evidence type="ECO:0000313" key="8">
    <source>
        <dbReference type="Proteomes" id="UP000054935"/>
    </source>
</evidence>
<evidence type="ECO:0000313" key="7">
    <source>
        <dbReference type="EMBL" id="CUH77614.1"/>
    </source>
</evidence>
<evidence type="ECO:0000256" key="1">
    <source>
        <dbReference type="ARBA" id="ARBA00022729"/>
    </source>
</evidence>
<evidence type="ECO:0000259" key="6">
    <source>
        <dbReference type="PROSITE" id="PS51352"/>
    </source>
</evidence>
<dbReference type="PANTHER" id="PTHR13887:SF14">
    <property type="entry name" value="DISULFIDE BOND FORMATION PROTEIN D"/>
    <property type="match status" value="1"/>
</dbReference>
<dbReference type="GO" id="GO:0016853">
    <property type="term" value="F:isomerase activity"/>
    <property type="evidence" value="ECO:0007669"/>
    <property type="project" value="UniProtKB-KW"/>
</dbReference>
<proteinExistence type="predicted"/>
<organism evidence="7 8">
    <name type="scientific">Tropicibacter naphthalenivorans</name>
    <dbReference type="NCBI Taxonomy" id="441103"/>
    <lineage>
        <taxon>Bacteria</taxon>
        <taxon>Pseudomonadati</taxon>
        <taxon>Pseudomonadota</taxon>
        <taxon>Alphaproteobacteria</taxon>
        <taxon>Rhodobacterales</taxon>
        <taxon>Roseobacteraceae</taxon>
        <taxon>Tropicibacter</taxon>
    </lineage>
</organism>
<protein>
    <submittedName>
        <fullName evidence="7">Protein-disulfide isomerase</fullName>
    </submittedName>
</protein>
<dbReference type="Pfam" id="PF18312">
    <property type="entry name" value="ScsC_N"/>
    <property type="match status" value="1"/>
</dbReference>
<dbReference type="STRING" id="441103.TRN7648_01567"/>
<dbReference type="SUPFAM" id="SSF52833">
    <property type="entry name" value="Thioredoxin-like"/>
    <property type="match status" value="1"/>
</dbReference>
<dbReference type="GO" id="GO:0016491">
    <property type="term" value="F:oxidoreductase activity"/>
    <property type="evidence" value="ECO:0007669"/>
    <property type="project" value="UniProtKB-KW"/>
</dbReference>
<accession>A0A0P1G800</accession>
<dbReference type="InterPro" id="IPR041205">
    <property type="entry name" value="ScsC_N"/>
</dbReference>
<evidence type="ECO:0000256" key="5">
    <source>
        <dbReference type="SAM" id="SignalP"/>
    </source>
</evidence>
<dbReference type="Proteomes" id="UP000054935">
    <property type="component" value="Unassembled WGS sequence"/>
</dbReference>
<dbReference type="InterPro" id="IPR001853">
    <property type="entry name" value="DSBA-like_thioredoxin_dom"/>
</dbReference>
<name>A0A0P1G800_9RHOB</name>
<dbReference type="EMBL" id="CYSE01000002">
    <property type="protein sequence ID" value="CUH77614.1"/>
    <property type="molecule type" value="Genomic_DNA"/>
</dbReference>
<keyword evidence="4" id="KW-0676">Redox-active center</keyword>
<reference evidence="7 8" key="1">
    <citation type="submission" date="2015-09" db="EMBL/GenBank/DDBJ databases">
        <authorList>
            <consortium name="Swine Surveillance"/>
        </authorList>
    </citation>
    <scope>NUCLEOTIDE SEQUENCE [LARGE SCALE GENOMIC DNA]</scope>
    <source>
        <strain evidence="7 8">CECT 7648</strain>
    </source>
</reference>
<dbReference type="InterPro" id="IPR036249">
    <property type="entry name" value="Thioredoxin-like_sf"/>
</dbReference>
<dbReference type="RefSeq" id="WP_058247050.1">
    <property type="nucleotide sequence ID" value="NZ_CYSE01000002.1"/>
</dbReference>
<dbReference type="PANTHER" id="PTHR13887">
    <property type="entry name" value="GLUTATHIONE S-TRANSFERASE KAPPA"/>
    <property type="match status" value="1"/>
</dbReference>